<reference evidence="2 3" key="1">
    <citation type="submission" date="2014-04" db="EMBL/GenBank/DDBJ databases">
        <authorList>
            <consortium name="DOE Joint Genome Institute"/>
            <person name="Kuo A."/>
            <person name="Martino E."/>
            <person name="Perotto S."/>
            <person name="Kohler A."/>
            <person name="Nagy L.G."/>
            <person name="Floudas D."/>
            <person name="Copeland A."/>
            <person name="Barry K.W."/>
            <person name="Cichocki N."/>
            <person name="Veneault-Fourrey C."/>
            <person name="LaButti K."/>
            <person name="Lindquist E.A."/>
            <person name="Lipzen A."/>
            <person name="Lundell T."/>
            <person name="Morin E."/>
            <person name="Murat C."/>
            <person name="Sun H."/>
            <person name="Tunlid A."/>
            <person name="Henrissat B."/>
            <person name="Grigoriev I.V."/>
            <person name="Hibbett D.S."/>
            <person name="Martin F."/>
            <person name="Nordberg H.P."/>
            <person name="Cantor M.N."/>
            <person name="Hua S.X."/>
        </authorList>
    </citation>
    <scope>NUCLEOTIDE SEQUENCE [LARGE SCALE GENOMIC DNA]</scope>
    <source>
        <strain evidence="2 3">Zn</strain>
    </source>
</reference>
<accession>A0A0C3CIH7</accession>
<gene>
    <name evidence="2" type="ORF">OIDMADRAFT_181288</name>
</gene>
<dbReference type="InParanoid" id="A0A0C3CIH7"/>
<proteinExistence type="predicted"/>
<dbReference type="STRING" id="913774.A0A0C3CIH7"/>
<feature type="compositionally biased region" description="Low complexity" evidence="1">
    <location>
        <begin position="170"/>
        <end position="188"/>
    </location>
</feature>
<reference evidence="3" key="2">
    <citation type="submission" date="2015-01" db="EMBL/GenBank/DDBJ databases">
        <title>Evolutionary Origins and Diversification of the Mycorrhizal Mutualists.</title>
        <authorList>
            <consortium name="DOE Joint Genome Institute"/>
            <consortium name="Mycorrhizal Genomics Consortium"/>
            <person name="Kohler A."/>
            <person name="Kuo A."/>
            <person name="Nagy L.G."/>
            <person name="Floudas D."/>
            <person name="Copeland A."/>
            <person name="Barry K.W."/>
            <person name="Cichocki N."/>
            <person name="Veneault-Fourrey C."/>
            <person name="LaButti K."/>
            <person name="Lindquist E.A."/>
            <person name="Lipzen A."/>
            <person name="Lundell T."/>
            <person name="Morin E."/>
            <person name="Murat C."/>
            <person name="Riley R."/>
            <person name="Ohm R."/>
            <person name="Sun H."/>
            <person name="Tunlid A."/>
            <person name="Henrissat B."/>
            <person name="Grigoriev I.V."/>
            <person name="Hibbett D.S."/>
            <person name="Martin F."/>
        </authorList>
    </citation>
    <scope>NUCLEOTIDE SEQUENCE [LARGE SCALE GENOMIC DNA]</scope>
    <source>
        <strain evidence="3">Zn</strain>
    </source>
</reference>
<sequence>MDQRNRKPPPDPEDRFLFADLHILAYLERSHIGGPSMEYFQHDVKWYYEEHRRRDISTSEINSKLQQFWVRWHASGDNPLAWKKIYDLGLKGLPRLPEKQKEWVRQIAMELKDGITGTPRRKRSDSAVPRALLSPATRSSRNQVAISGSSRVRKSRKDDESPTQRKVRIRMTTPATTRRTPNSRTPVRALSTSLFPKSSNHLAKVEVELLSSYSPSPSEQKRGSTEQTYDSQMMLQLDNLRGENARVTSELDDAQRKNIQIISELDDMKGQVDQLKLALEKLRYQKAHDTQYLKRRYRETQEQRDSLKRQYKDMQADQKKGPEEIASDNRLLRSKNDNLQNRLDSCRGVLQFKEPNLEDFSAQNMQRVIEYVDQLSLKLDTVLQGQDALFAIEQLDCVTKSGISALFKRAFSLGLSIDDSGRGYISTTAICKTQLRLVVSSLVSAALCMWVFEAEVGALFQENNLAYSKLQSILAASGHRELTRSFEFAAHEKCIDDPLISERAIPGRAQHLARQIRDYIMPLLEAHKGLDEQYADIMHEWLGADRQLAEIFEQALYAKVNLLLSTYNYECTLYLPGTPFDRNTMDKIEGISNSTNDKPEEVVDITIFPGIIRYASTADFNYNRFFDAKKAPKLATPEILRRAQVLAFYCWKFYGDPASPTVFDATMSQPGEKPKQLSKEDYVPLMRKYGIEFEGRIIPEKWGKYAKLFHKIRSIGSLTPKKFAKMHHSDDPYFLDKTITASKLVEGAWNCLRSMDSEYGWRQKVESKALDRFDSEVICHICHNRRWKSMFQAKPIDLAQAERLQKRRDERVFCKCTSLQQSGINANGQSSPMFTRELDVFFKHEDVSPSDEKQLKQRPDRVIGLGVPDSMRHYLQSLRTAYCPYRLKNVVYPFLVVEAKTAENSGASFGSIFRQTAFVLRTCLRLQQNLKEETEEAEETDISHQCIVWSFAIMGEEWRLQAAIPNNNKQVQIFDLWHGTVLFEEGALQLLLIVDYICDWASEIYRRSIMKCLTRNRLSLYPSMSPSIADISSLADDAQSTAIRTISLPSRSSLAPESSSDELGAVDSSPPMVLEFRHLIQVSPATLSEGGDTYSWQRWVTPDKDLTPWTRAATIRHSNRIELTSLQVAMPENIHLIKTCLNSCFPGFTTNAAATKLLNSLQDDNLAVTTAVKAMKRQGNQLEETTLEVRALAYFRSGLRPEDWQITRQMLCVLCSEKAIQGLAQITGINPSINRRSSTTDAECEQFLRAINSLNLIGGNRSAGLSLMRPQLFLRAVSNGSGSSLFEWSVFSPPRTEVVAGSTGSKGFSGFTGDDFFDIMSKALTTQDVSIPCLLTPYIEKKSYPYTIPGVSDQRGPPATALDIPNFPTQGVIIKKPKDSWSETTPEFCFLVTNEHIQLGEERRLGELLEESYRAKEFYRVSKQVVSYNQGDKALIGNWVRVLKGQLPRDTALERVILP</sequence>
<feature type="region of interest" description="Disordered" evidence="1">
    <location>
        <begin position="114"/>
        <end position="188"/>
    </location>
</feature>
<dbReference type="HOGENOM" id="CLU_250846_0_0_1"/>
<keyword evidence="3" id="KW-1185">Reference proteome</keyword>
<dbReference type="OrthoDB" id="3538597at2759"/>
<dbReference type="Proteomes" id="UP000054321">
    <property type="component" value="Unassembled WGS sequence"/>
</dbReference>
<organism evidence="2 3">
    <name type="scientific">Oidiodendron maius (strain Zn)</name>
    <dbReference type="NCBI Taxonomy" id="913774"/>
    <lineage>
        <taxon>Eukaryota</taxon>
        <taxon>Fungi</taxon>
        <taxon>Dikarya</taxon>
        <taxon>Ascomycota</taxon>
        <taxon>Pezizomycotina</taxon>
        <taxon>Leotiomycetes</taxon>
        <taxon>Leotiomycetes incertae sedis</taxon>
        <taxon>Myxotrichaceae</taxon>
        <taxon>Oidiodendron</taxon>
    </lineage>
</organism>
<evidence type="ECO:0000313" key="3">
    <source>
        <dbReference type="Proteomes" id="UP000054321"/>
    </source>
</evidence>
<feature type="compositionally biased region" description="Polar residues" evidence="1">
    <location>
        <begin position="136"/>
        <end position="150"/>
    </location>
</feature>
<evidence type="ECO:0000313" key="2">
    <source>
        <dbReference type="EMBL" id="KIM98783.1"/>
    </source>
</evidence>
<evidence type="ECO:0000256" key="1">
    <source>
        <dbReference type="SAM" id="MobiDB-lite"/>
    </source>
</evidence>
<feature type="region of interest" description="Disordered" evidence="1">
    <location>
        <begin position="298"/>
        <end position="322"/>
    </location>
</feature>
<protein>
    <submittedName>
        <fullName evidence="2">Uncharacterized protein</fullName>
    </submittedName>
</protein>
<dbReference type="EMBL" id="KN832879">
    <property type="protein sequence ID" value="KIM98783.1"/>
    <property type="molecule type" value="Genomic_DNA"/>
</dbReference>
<name>A0A0C3CIH7_OIDMZ</name>